<proteinExistence type="predicted"/>
<comment type="caution">
    <text evidence="2">The sequence shown here is derived from an EMBL/GenBank/DDBJ whole genome shotgun (WGS) entry which is preliminary data.</text>
</comment>
<gene>
    <name evidence="2" type="ORF">COH52_13305</name>
    <name evidence="1" type="ORF">ERS514591_02130</name>
</gene>
<name>A0A0Y5MBW5_NEIME</name>
<dbReference type="Pfam" id="PF16277">
    <property type="entry name" value="DUF4926"/>
    <property type="match status" value="1"/>
</dbReference>
<dbReference type="AlphaFoldDB" id="A0A0Y5MBW5"/>
<dbReference type="RefSeq" id="WP_002242605.1">
    <property type="nucleotide sequence ID" value="NZ_CP012391.1"/>
</dbReference>
<dbReference type="InterPro" id="IPR032568">
    <property type="entry name" value="DUF4926"/>
</dbReference>
<evidence type="ECO:0000313" key="1">
    <source>
        <dbReference type="EMBL" id="CWQ20426.1"/>
    </source>
</evidence>
<dbReference type="GeneID" id="61223956"/>
<sequence>MNLNDVVKLKVKQPNSNVPEGSIGTIIEVLQELPSAVFEVEFINKNGELIDTLTLAECDIEPA</sequence>
<evidence type="ECO:0000313" key="2">
    <source>
        <dbReference type="EMBL" id="RQK75083.1"/>
    </source>
</evidence>
<accession>A0A0Y5MBW5</accession>
<dbReference type="EMBL" id="FEVP01000057">
    <property type="protein sequence ID" value="CWQ20426.1"/>
    <property type="molecule type" value="Genomic_DNA"/>
</dbReference>
<dbReference type="Proteomes" id="UP000072443">
    <property type="component" value="Unassembled WGS sequence"/>
</dbReference>
<evidence type="ECO:0000313" key="4">
    <source>
        <dbReference type="Proteomes" id="UP000283666"/>
    </source>
</evidence>
<dbReference type="Proteomes" id="UP000283666">
    <property type="component" value="Unassembled WGS sequence"/>
</dbReference>
<reference evidence="1 3" key="1">
    <citation type="submission" date="2016-02" db="EMBL/GenBank/DDBJ databases">
        <authorList>
            <consortium name="Pathogen Informatics"/>
        </authorList>
    </citation>
    <scope>NUCLEOTIDE SEQUENCE [LARGE SCALE GENOMIC DNA]</scope>
    <source>
        <strain evidence="1 3">2842STDY5881269</strain>
    </source>
</reference>
<evidence type="ECO:0000313" key="3">
    <source>
        <dbReference type="Proteomes" id="UP000072443"/>
    </source>
</evidence>
<dbReference type="EMBL" id="NWZY01000077">
    <property type="protein sequence ID" value="RQK75083.1"/>
    <property type="molecule type" value="Genomic_DNA"/>
</dbReference>
<protein>
    <submittedName>
        <fullName evidence="2">DUF4926 domain-containing protein</fullName>
    </submittedName>
</protein>
<organism evidence="2 4">
    <name type="scientific">Neisseria meningitidis</name>
    <dbReference type="NCBI Taxonomy" id="487"/>
    <lineage>
        <taxon>Bacteria</taxon>
        <taxon>Pseudomonadati</taxon>
        <taxon>Pseudomonadota</taxon>
        <taxon>Betaproteobacteria</taxon>
        <taxon>Neisseriales</taxon>
        <taxon>Neisseriaceae</taxon>
        <taxon>Neisseria</taxon>
    </lineage>
</organism>
<reference evidence="2 4" key="2">
    <citation type="submission" date="2017-09" db="EMBL/GenBank/DDBJ databases">
        <title>Phenotypic and genotypic characterization of Colombian isolates of Neisseria meningitidis recovered from invasive disease.</title>
        <authorList>
            <person name="Duarte C."/>
            <person name="Gabastou J.M."/>
            <person name="Moreno J."/>
        </authorList>
    </citation>
    <scope>NUCLEOTIDE SEQUENCE [LARGE SCALE GENOMIC DNA]</scope>
    <source>
        <strain evidence="2 4">INS-Nm1012</strain>
    </source>
</reference>